<dbReference type="Proteomes" id="UP000198345">
    <property type="component" value="Unassembled WGS sequence"/>
</dbReference>
<accession>A0A226HFT3</accession>
<name>A0A226HFT3_9FLAO</name>
<dbReference type="PANTHER" id="PTHR46246:SF1">
    <property type="entry name" value="GUANOSINE-3',5'-BIS(DIPHOSPHATE) 3'-PYROPHOSPHOHYDROLASE MESH1"/>
    <property type="match status" value="1"/>
</dbReference>
<evidence type="ECO:0000313" key="2">
    <source>
        <dbReference type="Proteomes" id="UP000198345"/>
    </source>
</evidence>
<dbReference type="EMBL" id="MUGW01000016">
    <property type="protein sequence ID" value="OXA93133.1"/>
    <property type="molecule type" value="Genomic_DNA"/>
</dbReference>
<protein>
    <submittedName>
        <fullName evidence="1">Uncharacterized protein</fullName>
    </submittedName>
</protein>
<dbReference type="SUPFAM" id="SSF109604">
    <property type="entry name" value="HD-domain/PDEase-like"/>
    <property type="match status" value="1"/>
</dbReference>
<gene>
    <name evidence="1" type="ORF">B0A66_07610</name>
</gene>
<reference evidence="1 2" key="1">
    <citation type="submission" date="2016-11" db="EMBL/GenBank/DDBJ databases">
        <title>Whole genomes of Flavobacteriaceae.</title>
        <authorList>
            <person name="Stine C."/>
            <person name="Li C."/>
            <person name="Tadesse D."/>
        </authorList>
    </citation>
    <scope>NUCLEOTIDE SEQUENCE [LARGE SCALE GENOMIC DNA]</scope>
    <source>
        <strain evidence="1 2">DSM 18292</strain>
    </source>
</reference>
<evidence type="ECO:0000313" key="1">
    <source>
        <dbReference type="EMBL" id="OXA93133.1"/>
    </source>
</evidence>
<proteinExistence type="predicted"/>
<organism evidence="1 2">
    <name type="scientific">Flavobacterium hercynium</name>
    <dbReference type="NCBI Taxonomy" id="387094"/>
    <lineage>
        <taxon>Bacteria</taxon>
        <taxon>Pseudomonadati</taxon>
        <taxon>Bacteroidota</taxon>
        <taxon>Flavobacteriia</taxon>
        <taxon>Flavobacteriales</taxon>
        <taxon>Flavobacteriaceae</taxon>
        <taxon>Flavobacterium</taxon>
    </lineage>
</organism>
<dbReference type="PANTHER" id="PTHR46246">
    <property type="entry name" value="GUANOSINE-3',5'-BIS(DIPHOSPHATE) 3'-PYROPHOSPHOHYDROLASE MESH1"/>
    <property type="match status" value="1"/>
</dbReference>
<dbReference type="InterPro" id="IPR052194">
    <property type="entry name" value="MESH1"/>
</dbReference>
<keyword evidence="2" id="KW-1185">Reference proteome</keyword>
<dbReference type="AlphaFoldDB" id="A0A226HFT3"/>
<comment type="caution">
    <text evidence="1">The sequence shown here is derived from an EMBL/GenBank/DDBJ whole genome shotgun (WGS) entry which is preliminary data.</text>
</comment>
<sequence length="196" mass="22316">MTEGLDNNQVSDNDTAVKLLHDKIDLAKSFAIKKHGDQKYGTYPYEVHLNNVVNVLLRNNILPTTTDTIDLWIGAWLHDVLEDTNATKEELVDIFGIAVYEMVNSLTDGEFGDRKEKKEVMYQKLILNQNGIIIKLADRIANLEFSIINNNSKKIKLYVDENSDLNKHLNNVITDERGLVLLKYLNGLVDKIVLFS</sequence>
<dbReference type="GO" id="GO:0008893">
    <property type="term" value="F:guanosine-3',5'-bis(diphosphate) 3'-diphosphatase activity"/>
    <property type="evidence" value="ECO:0007669"/>
    <property type="project" value="TreeGrafter"/>
</dbReference>
<dbReference type="Gene3D" id="1.10.3210.10">
    <property type="entry name" value="Hypothetical protein af1432"/>
    <property type="match status" value="1"/>
</dbReference>